<dbReference type="SUPFAM" id="SSF53448">
    <property type="entry name" value="Nucleotide-diphospho-sugar transferases"/>
    <property type="match status" value="1"/>
</dbReference>
<gene>
    <name evidence="4" type="ORF">EV663_11115</name>
</gene>
<evidence type="ECO:0008006" key="6">
    <source>
        <dbReference type="Google" id="ProtNLM"/>
    </source>
</evidence>
<name>A0A4R2RDG6_9RHOB</name>
<evidence type="ECO:0000259" key="2">
    <source>
        <dbReference type="Pfam" id="PF21374"/>
    </source>
</evidence>
<comment type="caution">
    <text evidence="4">The sequence shown here is derived from an EMBL/GenBank/DDBJ whole genome shotgun (WGS) entry which is preliminary data.</text>
</comment>
<proteinExistence type="predicted"/>
<dbReference type="Gene3D" id="3.90.550.10">
    <property type="entry name" value="Spore Coat Polysaccharide Biosynthesis Protein SpsA, Chain A"/>
    <property type="match status" value="1"/>
</dbReference>
<evidence type="ECO:0000256" key="1">
    <source>
        <dbReference type="SAM" id="MobiDB-lite"/>
    </source>
</evidence>
<feature type="domain" description="WsaF C-terminal" evidence="3">
    <location>
        <begin position="610"/>
        <end position="741"/>
    </location>
</feature>
<dbReference type="EMBL" id="SLXU01000011">
    <property type="protein sequence ID" value="TCP60229.1"/>
    <property type="molecule type" value="Genomic_DNA"/>
</dbReference>
<sequence length="789" mass="85752">MSSPAPLIFVVMAVFRPDPAQLRAQIGSLAGQTHRNHRLVAVIADTESGALLRDTAGEAGLADPVIVTPDVALDAVRAFELGIAEALTQIDMLSPAVRDTALIALSDQDDIWHPDRLAHGVEALAGTDLQLVHSDARLVAGDGITEIHPSMFAYERRLPAPGARGLLYRNTITGMTVLMRAGLARLALPFPAQAGVHFYHDLWLGLLAEATGGVGRIDAALVDYRQHDRNAIGAVDRQAGWLKGVFRLRRRLPGKMWLRREAASYALARYLAHSAHNRLIEAVHDNRLPDGGLNTTPLRPFLRRLRGSGAHFWDAGRYLMTGHAGLARIATGFAVVGTGRVAWALREALGPHLGEALEAFDTRLYSLSPGMPPRAAQVPDTLRERHKRHRPRDWTEISDERKTPRWSPEFSAPDPGLVILVPTLNPTEIFAGIDTALDFAVGLAARGIVVRLVATDLPVSSPGASRQFILRRMDRNAAMAGTAGRVRVHCGVSSQTLPMHRGDIFMATAWWTAHVAEKLIRRHGFFHPRFHYLIQDYEPNFYAWGPEFADAMASYAFDLEAIFNTSLLRAYFAAQGFGFAGPDAPAFRPAIDIARYAAGTRPPRPASQPRRLALYGRPAVARNMFATAVEALGRFVVAENLAPGDIEIVSVGMPHDPVKLPNGVVMESLGKLALEDYPGFLLETDIGLSLMYSPHPSHPPIEMAASGCRVVTNAFPSKDLGLLTPAIESTEPTATALGEALSRAWRAGPVSAQDRQIDLSRLGATKDDTIDRLAERLRPALANGKAPTP</sequence>
<feature type="compositionally biased region" description="Basic and acidic residues" evidence="1">
    <location>
        <begin position="392"/>
        <end position="403"/>
    </location>
</feature>
<reference evidence="4 5" key="1">
    <citation type="submission" date="2019-03" db="EMBL/GenBank/DDBJ databases">
        <title>Genomic Encyclopedia of Type Strains, Phase IV (KMG-IV): sequencing the most valuable type-strain genomes for metagenomic binning, comparative biology and taxonomic classification.</title>
        <authorList>
            <person name="Goeker M."/>
        </authorList>
    </citation>
    <scope>NUCLEOTIDE SEQUENCE [LARGE SCALE GENOMIC DNA]</scope>
    <source>
        <strain evidence="4 5">DSM 24766</strain>
    </source>
</reference>
<protein>
    <recommendedName>
        <fullName evidence="6">Glycosyltransferase involved in cell wall biosynthesis</fullName>
    </recommendedName>
</protein>
<organism evidence="4 5">
    <name type="scientific">Rhodovulum bhavnagarense</name>
    <dbReference type="NCBI Taxonomy" id="992286"/>
    <lineage>
        <taxon>Bacteria</taxon>
        <taxon>Pseudomonadati</taxon>
        <taxon>Pseudomonadota</taxon>
        <taxon>Alphaproteobacteria</taxon>
        <taxon>Rhodobacterales</taxon>
        <taxon>Paracoccaceae</taxon>
        <taxon>Rhodovulum</taxon>
    </lineage>
</organism>
<dbReference type="Pfam" id="PF22772">
    <property type="entry name" value="WsaF_C"/>
    <property type="match status" value="1"/>
</dbReference>
<dbReference type="GO" id="GO:0030247">
    <property type="term" value="F:polysaccharide binding"/>
    <property type="evidence" value="ECO:0007669"/>
    <property type="project" value="InterPro"/>
</dbReference>
<accession>A0A4R2RDG6</accession>
<evidence type="ECO:0000259" key="3">
    <source>
        <dbReference type="Pfam" id="PF22772"/>
    </source>
</evidence>
<dbReference type="InterPro" id="IPR029044">
    <property type="entry name" value="Nucleotide-diphossugar_trans"/>
</dbReference>
<evidence type="ECO:0000313" key="5">
    <source>
        <dbReference type="Proteomes" id="UP000295050"/>
    </source>
</evidence>
<feature type="region of interest" description="Disordered" evidence="1">
    <location>
        <begin position="374"/>
        <end position="408"/>
    </location>
</feature>
<dbReference type="Proteomes" id="UP000295050">
    <property type="component" value="Unassembled WGS sequence"/>
</dbReference>
<evidence type="ECO:0000313" key="4">
    <source>
        <dbReference type="EMBL" id="TCP60229.1"/>
    </source>
</evidence>
<dbReference type="Gene3D" id="3.40.50.2000">
    <property type="entry name" value="Glycogen Phosphorylase B"/>
    <property type="match status" value="1"/>
</dbReference>
<dbReference type="InterPro" id="IPR055050">
    <property type="entry name" value="WsaF_C"/>
</dbReference>
<dbReference type="Gene3D" id="3.40.50.11090">
    <property type="match status" value="1"/>
</dbReference>
<keyword evidence="5" id="KW-1185">Reference proteome</keyword>
<dbReference type="Pfam" id="PF21374">
    <property type="entry name" value="WsaF_N"/>
    <property type="match status" value="1"/>
</dbReference>
<dbReference type="RefSeq" id="WP_243697946.1">
    <property type="nucleotide sequence ID" value="NZ_SLXU01000011.1"/>
</dbReference>
<feature type="domain" description="WsaF N-terminal" evidence="2">
    <location>
        <begin position="418"/>
        <end position="565"/>
    </location>
</feature>
<dbReference type="AlphaFoldDB" id="A0A4R2RDG6"/>
<dbReference type="InterPro" id="IPR048510">
    <property type="entry name" value="WsaF_N"/>
</dbReference>